<evidence type="ECO:0000256" key="4">
    <source>
        <dbReference type="ARBA" id="ARBA00023136"/>
    </source>
</evidence>
<keyword evidence="3" id="KW-1133">Transmembrane helix</keyword>
<comment type="subcellular location">
    <subcellularLocation>
        <location evidence="1">Endomembrane system</location>
        <topology evidence="1">Multi-pass membrane protein</topology>
    </subcellularLocation>
</comment>
<evidence type="ECO:0000256" key="3">
    <source>
        <dbReference type="ARBA" id="ARBA00022989"/>
    </source>
</evidence>
<name>A0A4U1JE56_9BACT</name>
<evidence type="ECO:0000256" key="1">
    <source>
        <dbReference type="ARBA" id="ARBA00004127"/>
    </source>
</evidence>
<evidence type="ECO:0000256" key="2">
    <source>
        <dbReference type="ARBA" id="ARBA00022692"/>
    </source>
</evidence>
<feature type="domain" description="DUF1232" evidence="5">
    <location>
        <begin position="44"/>
        <end position="74"/>
    </location>
</feature>
<evidence type="ECO:0000259" key="5">
    <source>
        <dbReference type="Pfam" id="PF06803"/>
    </source>
</evidence>
<proteinExistence type="predicted"/>
<accession>A0A4U1JE56</accession>
<keyword evidence="2" id="KW-0812">Transmembrane</keyword>
<reference evidence="6 7" key="1">
    <citation type="submission" date="2019-04" db="EMBL/GenBank/DDBJ databases">
        <authorList>
            <person name="Li Y."/>
            <person name="Wang J."/>
        </authorList>
    </citation>
    <scope>NUCLEOTIDE SEQUENCE [LARGE SCALE GENOMIC DNA]</scope>
    <source>
        <strain evidence="6 7">DSM 14668</strain>
    </source>
</reference>
<dbReference type="GO" id="GO:0012505">
    <property type="term" value="C:endomembrane system"/>
    <property type="evidence" value="ECO:0007669"/>
    <property type="project" value="UniProtKB-SubCell"/>
</dbReference>
<dbReference type="InterPro" id="IPR010652">
    <property type="entry name" value="DUF1232"/>
</dbReference>
<keyword evidence="7" id="KW-1185">Reference proteome</keyword>
<dbReference type="RefSeq" id="WP_136930166.1">
    <property type="nucleotide sequence ID" value="NZ_SSMQ01000016.1"/>
</dbReference>
<sequence>MTTELDTRCLNTFPEWLRTLAADADDVAKLLASATAPLSARRYVAAGLNYLFKSLDLIPDGIEDLGFLDDAFVLRIAAALALDENPAVRAEAPALTRLAADKALIVELLGKDYNRLERYVRDLTRGAARGRTVDEIVEDDGTRTAFLNEVAGWAQSYQAPSFSRDEKNIVKLQSFLSAKLPA</sequence>
<evidence type="ECO:0000313" key="7">
    <source>
        <dbReference type="Proteomes" id="UP000309215"/>
    </source>
</evidence>
<protein>
    <submittedName>
        <fullName evidence="6">DUF1232 domain-containing protein</fullName>
    </submittedName>
</protein>
<gene>
    <name evidence="6" type="ORF">E8A74_17540</name>
</gene>
<dbReference type="AlphaFoldDB" id="A0A4U1JE56"/>
<dbReference type="Proteomes" id="UP000309215">
    <property type="component" value="Unassembled WGS sequence"/>
</dbReference>
<comment type="caution">
    <text evidence="6">The sequence shown here is derived from an EMBL/GenBank/DDBJ whole genome shotgun (WGS) entry which is preliminary data.</text>
</comment>
<dbReference type="Pfam" id="PF06803">
    <property type="entry name" value="DUF1232"/>
    <property type="match status" value="1"/>
</dbReference>
<dbReference type="EMBL" id="SSMQ01000016">
    <property type="protein sequence ID" value="TKD07570.1"/>
    <property type="molecule type" value="Genomic_DNA"/>
</dbReference>
<dbReference type="OrthoDB" id="5514030at2"/>
<evidence type="ECO:0000313" key="6">
    <source>
        <dbReference type="EMBL" id="TKD07570.1"/>
    </source>
</evidence>
<keyword evidence="4" id="KW-0472">Membrane</keyword>
<organism evidence="6 7">
    <name type="scientific">Polyangium fumosum</name>
    <dbReference type="NCBI Taxonomy" id="889272"/>
    <lineage>
        <taxon>Bacteria</taxon>
        <taxon>Pseudomonadati</taxon>
        <taxon>Myxococcota</taxon>
        <taxon>Polyangia</taxon>
        <taxon>Polyangiales</taxon>
        <taxon>Polyangiaceae</taxon>
        <taxon>Polyangium</taxon>
    </lineage>
</organism>